<dbReference type="AlphaFoldDB" id="A0AAV3TC58"/>
<dbReference type="Gene3D" id="3.40.190.10">
    <property type="entry name" value="Periplasmic binding protein-like II"/>
    <property type="match status" value="1"/>
</dbReference>
<dbReference type="EMBL" id="BAAADV010000007">
    <property type="protein sequence ID" value="GAA0677765.1"/>
    <property type="molecule type" value="Genomic_DNA"/>
</dbReference>
<organism evidence="2 3">
    <name type="scientific">Natronoarchaeum mannanilyticum</name>
    <dbReference type="NCBI Taxonomy" id="926360"/>
    <lineage>
        <taxon>Archaea</taxon>
        <taxon>Methanobacteriati</taxon>
        <taxon>Methanobacteriota</taxon>
        <taxon>Stenosarchaea group</taxon>
        <taxon>Halobacteria</taxon>
        <taxon>Halobacteriales</taxon>
        <taxon>Natronoarchaeaceae</taxon>
    </lineage>
</organism>
<dbReference type="InterPro" id="IPR006311">
    <property type="entry name" value="TAT_signal"/>
</dbReference>
<dbReference type="SUPFAM" id="SSF53850">
    <property type="entry name" value="Periplasmic binding protein-like II"/>
    <property type="match status" value="2"/>
</dbReference>
<gene>
    <name evidence="2" type="ORF">GCM10009020_27360</name>
</gene>
<sequence length="585" mass="64538">MPSPRSGPNRREMLAALGATALGSTAGCTNALSRFAWSSPDSVSLTIATVPANVDTAATQMARQLETNLEAAGIDASYEPQSEGSLLRTVLMEQDFDLFIARHPGVSDPDELRGLLHTTFSEEAGWQNPFGFNEPAVDDLLETQKTQTGDERMGTVTDLQTQLLERQPFTVLAYPDQLSVASTDLNLERTPGGLIGAHDYLRLGAANPDVDRLRVGHLGGSITRNRNPLAVAHHSRTDMLGLLYEPLVKRVDGEYLPWLAASVDWVDDAEEMTVRVSLRDDLRWHDGERLDATDAEFTYQFLQDTAMGNESTPIPAPRFRSESSAVTSTSTPSNYDIELSFGDATRDVAIRSLTVPLLPRHIWIERTGLVREYMTRALVWDNESAIGCGPYRFENANVGNRLLLSRNGDHFLFDGRDLDERYDQFAGDGAFEEILFDITEQSLLLISGVGDDSIDISSSPIQPEHAAGAESADGVELLSGDKGEFYMLGFNTRRHPMGNYQFRSAVARLIDRQYSVDEIMYGHADPSDTPLLRTDYLADEFAWGEGGNLGPFPGENGEVDQKRARDVFRDAGFRYSDGGNLVTRN</sequence>
<dbReference type="Proteomes" id="UP001500420">
    <property type="component" value="Unassembled WGS sequence"/>
</dbReference>
<dbReference type="Pfam" id="PF00496">
    <property type="entry name" value="SBP_bac_5"/>
    <property type="match status" value="1"/>
</dbReference>
<evidence type="ECO:0000313" key="3">
    <source>
        <dbReference type="Proteomes" id="UP001500420"/>
    </source>
</evidence>
<dbReference type="InterPro" id="IPR000914">
    <property type="entry name" value="SBP_5_dom"/>
</dbReference>
<dbReference type="PROSITE" id="PS51318">
    <property type="entry name" value="TAT"/>
    <property type="match status" value="1"/>
</dbReference>
<feature type="domain" description="Solute-binding protein family 5" evidence="1">
    <location>
        <begin position="255"/>
        <end position="579"/>
    </location>
</feature>
<dbReference type="GO" id="GO:0015833">
    <property type="term" value="P:peptide transport"/>
    <property type="evidence" value="ECO:0007669"/>
    <property type="project" value="TreeGrafter"/>
</dbReference>
<keyword evidence="3" id="KW-1185">Reference proteome</keyword>
<dbReference type="PROSITE" id="PS51257">
    <property type="entry name" value="PROKAR_LIPOPROTEIN"/>
    <property type="match status" value="1"/>
</dbReference>
<proteinExistence type="predicted"/>
<evidence type="ECO:0000259" key="1">
    <source>
        <dbReference type="Pfam" id="PF00496"/>
    </source>
</evidence>
<dbReference type="InterPro" id="IPR039424">
    <property type="entry name" value="SBP_5"/>
</dbReference>
<dbReference type="Gene3D" id="3.10.105.10">
    <property type="entry name" value="Dipeptide-binding Protein, Domain 3"/>
    <property type="match status" value="2"/>
</dbReference>
<accession>A0AAV3TC58</accession>
<comment type="caution">
    <text evidence="2">The sequence shown here is derived from an EMBL/GenBank/DDBJ whole genome shotgun (WGS) entry which is preliminary data.</text>
</comment>
<dbReference type="PANTHER" id="PTHR30290">
    <property type="entry name" value="PERIPLASMIC BINDING COMPONENT OF ABC TRANSPORTER"/>
    <property type="match status" value="1"/>
</dbReference>
<dbReference type="RefSeq" id="WP_343774611.1">
    <property type="nucleotide sequence ID" value="NZ_BAAADV010000007.1"/>
</dbReference>
<reference evidence="2 3" key="1">
    <citation type="journal article" date="2019" name="Int. J. Syst. Evol. Microbiol.">
        <title>The Global Catalogue of Microorganisms (GCM) 10K type strain sequencing project: providing services to taxonomists for standard genome sequencing and annotation.</title>
        <authorList>
            <consortium name="The Broad Institute Genomics Platform"/>
            <consortium name="The Broad Institute Genome Sequencing Center for Infectious Disease"/>
            <person name="Wu L."/>
            <person name="Ma J."/>
        </authorList>
    </citation>
    <scope>NUCLEOTIDE SEQUENCE [LARGE SCALE GENOMIC DNA]</scope>
    <source>
        <strain evidence="2 3">JCM 16328</strain>
    </source>
</reference>
<protein>
    <recommendedName>
        <fullName evidence="1">Solute-binding protein family 5 domain-containing protein</fullName>
    </recommendedName>
</protein>
<evidence type="ECO:0000313" key="2">
    <source>
        <dbReference type="EMBL" id="GAA0677765.1"/>
    </source>
</evidence>
<name>A0AAV3TC58_9EURY</name>
<dbReference type="GO" id="GO:1904680">
    <property type="term" value="F:peptide transmembrane transporter activity"/>
    <property type="evidence" value="ECO:0007669"/>
    <property type="project" value="TreeGrafter"/>
</dbReference>